<sequence length="190" mass="20933">MTRLNRKKLQASLLITLWAVAMVVAYWWYEARYLRSFIAQNVLFDGEQLRLPDELAGPGPIRLVHFWDPSCPCSVASQQHLIALIERYSQQGVSFYVVQAPGSQGHLPEAMAILQTIATLSGSDKIPSSPAVAIWDRSGKLSYFGPYSEGASCTSSNSFIEPILDALSSGRTVNASNMLAVSCFCDWPQD</sequence>
<keyword evidence="1" id="KW-0472">Membrane</keyword>
<evidence type="ECO:0000313" key="3">
    <source>
        <dbReference type="EMBL" id="MCK1791715.1"/>
    </source>
</evidence>
<gene>
    <name evidence="3" type="ORF">L9059_16250</name>
</gene>
<organism evidence="3 4">
    <name type="scientific">Pseudomonas violetae</name>
    <dbReference type="NCBI Taxonomy" id="2915813"/>
    <lineage>
        <taxon>Bacteria</taxon>
        <taxon>Pseudomonadati</taxon>
        <taxon>Pseudomonadota</taxon>
        <taxon>Gammaproteobacteria</taxon>
        <taxon>Pseudomonadales</taxon>
        <taxon>Pseudomonadaceae</taxon>
        <taxon>Pseudomonas</taxon>
    </lineage>
</organism>
<evidence type="ECO:0000313" key="4">
    <source>
        <dbReference type="Proteomes" id="UP001299876"/>
    </source>
</evidence>
<dbReference type="SUPFAM" id="SSF52833">
    <property type="entry name" value="Thioredoxin-like"/>
    <property type="match status" value="1"/>
</dbReference>
<evidence type="ECO:0000259" key="2">
    <source>
        <dbReference type="PROSITE" id="PS51352"/>
    </source>
</evidence>
<dbReference type="InterPro" id="IPR036249">
    <property type="entry name" value="Thioredoxin-like_sf"/>
</dbReference>
<protein>
    <submittedName>
        <fullName evidence="3">DUF6436 domain-containing protein</fullName>
    </submittedName>
</protein>
<keyword evidence="1" id="KW-0812">Transmembrane</keyword>
<comment type="caution">
    <text evidence="3">The sequence shown here is derived from an EMBL/GenBank/DDBJ whole genome shotgun (WGS) entry which is preliminary data.</text>
</comment>
<dbReference type="EMBL" id="JAKNRW010000012">
    <property type="protein sequence ID" value="MCK1791715.1"/>
    <property type="molecule type" value="Genomic_DNA"/>
</dbReference>
<dbReference type="RefSeq" id="WP_247292012.1">
    <property type="nucleotide sequence ID" value="NZ_JAKNRW010000012.1"/>
</dbReference>
<keyword evidence="1" id="KW-1133">Transmembrane helix</keyword>
<feature type="domain" description="Thioredoxin" evidence="2">
    <location>
        <begin position="28"/>
        <end position="169"/>
    </location>
</feature>
<reference evidence="3 4" key="1">
    <citation type="submission" date="2022-02" db="EMBL/GenBank/DDBJ databases">
        <title>Comparative genomics of the first Antarctic Pseudomonas spp. capable of biotransforming 2,4,6-Trinitrotoluene.</title>
        <authorList>
            <person name="Cabrera M.A."/>
            <person name="Marquez S.L."/>
            <person name="Perez-Donoso J.M."/>
        </authorList>
    </citation>
    <scope>NUCLEOTIDE SEQUENCE [LARGE SCALE GENOMIC DNA]</scope>
    <source>
        <strain evidence="3 4">TNT19</strain>
    </source>
</reference>
<dbReference type="InterPro" id="IPR013766">
    <property type="entry name" value="Thioredoxin_domain"/>
</dbReference>
<proteinExistence type="predicted"/>
<dbReference type="Gene3D" id="3.40.30.10">
    <property type="entry name" value="Glutaredoxin"/>
    <property type="match status" value="1"/>
</dbReference>
<dbReference type="InterPro" id="IPR045494">
    <property type="entry name" value="DUF6436"/>
</dbReference>
<name>A0ABT0F138_9PSED</name>
<keyword evidence="4" id="KW-1185">Reference proteome</keyword>
<dbReference type="Pfam" id="PF20029">
    <property type="entry name" value="DUF6436"/>
    <property type="match status" value="1"/>
</dbReference>
<dbReference type="PROSITE" id="PS51352">
    <property type="entry name" value="THIOREDOXIN_2"/>
    <property type="match status" value="1"/>
</dbReference>
<accession>A0ABT0F138</accession>
<feature type="transmembrane region" description="Helical" evidence="1">
    <location>
        <begin position="12"/>
        <end position="29"/>
    </location>
</feature>
<dbReference type="Proteomes" id="UP001299876">
    <property type="component" value="Unassembled WGS sequence"/>
</dbReference>
<evidence type="ECO:0000256" key="1">
    <source>
        <dbReference type="SAM" id="Phobius"/>
    </source>
</evidence>